<sequence length="191" mass="21153">MVITVNDVNNDIKMLTDSLKDKQRPLVSPVKALWMSMRLPMACLLAYAVALCWILLTFEAPKDPFYDSIDPYFHYLGANIAASAICLLFAFFIGFGLYGPSLAYLSIPEEIRAKSLILNRLRALVFKSGIAVFMFNAILAAVACVYPDAICASPVLFIISFIVMQSIISAEMTRYGVSSVMSKLTKMVNKI</sequence>
<dbReference type="Proteomes" id="UP000037315">
    <property type="component" value="Unassembled WGS sequence"/>
</dbReference>
<evidence type="ECO:0000256" key="1">
    <source>
        <dbReference type="SAM" id="Phobius"/>
    </source>
</evidence>
<organism evidence="2 3">
    <name type="scientific">Franconibacter pulveris</name>
    <dbReference type="NCBI Taxonomy" id="435910"/>
    <lineage>
        <taxon>Bacteria</taxon>
        <taxon>Pseudomonadati</taxon>
        <taxon>Pseudomonadota</taxon>
        <taxon>Gammaproteobacteria</taxon>
        <taxon>Enterobacterales</taxon>
        <taxon>Enterobacteriaceae</taxon>
        <taxon>Franconibacter</taxon>
    </lineage>
</organism>
<proteinExistence type="predicted"/>
<protein>
    <recommendedName>
        <fullName evidence="4">Conjugal transfer protein TraS</fullName>
    </recommendedName>
</protein>
<keyword evidence="3" id="KW-1185">Reference proteome</keyword>
<feature type="transmembrane region" description="Helical" evidence="1">
    <location>
        <begin position="155"/>
        <end position="177"/>
    </location>
</feature>
<dbReference type="EMBL" id="LFEJ01000017">
    <property type="protein sequence ID" value="KMV34071.1"/>
    <property type="molecule type" value="Genomic_DNA"/>
</dbReference>
<reference evidence="2 3" key="1">
    <citation type="submission" date="2015-06" db="EMBL/GenBank/DDBJ databases">
        <title>Genome sequencing of Cronobacter sp. strain DJ34 isolated from petroleum contaminated sludge of Duliajan Oil Fields, Assam, India.</title>
        <authorList>
            <person name="Pal S."/>
            <person name="Banerjee T.D."/>
            <person name="Roy A."/>
            <person name="Sar P."/>
            <person name="Kazy S.K."/>
        </authorList>
    </citation>
    <scope>NUCLEOTIDE SEQUENCE [LARGE SCALE GENOMIC DNA]</scope>
    <source>
        <strain evidence="2 3">DJ34</strain>
    </source>
</reference>
<dbReference type="RefSeq" id="WP_048888164.1">
    <property type="nucleotide sequence ID" value="NZ_LFEJ01000017.1"/>
</dbReference>
<dbReference type="AlphaFoldDB" id="A0A0J8VLP4"/>
<keyword evidence="1" id="KW-1133">Transmembrane helix</keyword>
<gene>
    <name evidence="2" type="ORF">ACH50_13585</name>
</gene>
<dbReference type="PATRIC" id="fig|1656095.3.peg.4591"/>
<accession>A0A0J8VLP4</accession>
<name>A0A0J8VLP4_9ENTR</name>
<keyword evidence="1" id="KW-0472">Membrane</keyword>
<feature type="transmembrane region" description="Helical" evidence="1">
    <location>
        <begin position="78"/>
        <end position="103"/>
    </location>
</feature>
<evidence type="ECO:0000313" key="2">
    <source>
        <dbReference type="EMBL" id="KMV34071.1"/>
    </source>
</evidence>
<feature type="transmembrane region" description="Helical" evidence="1">
    <location>
        <begin position="39"/>
        <end position="58"/>
    </location>
</feature>
<comment type="caution">
    <text evidence="2">The sequence shown here is derived from an EMBL/GenBank/DDBJ whole genome shotgun (WGS) entry which is preliminary data.</text>
</comment>
<keyword evidence="1" id="KW-0812">Transmembrane</keyword>
<dbReference type="OrthoDB" id="6547369at2"/>
<evidence type="ECO:0008006" key="4">
    <source>
        <dbReference type="Google" id="ProtNLM"/>
    </source>
</evidence>
<feature type="transmembrane region" description="Helical" evidence="1">
    <location>
        <begin position="124"/>
        <end position="143"/>
    </location>
</feature>
<evidence type="ECO:0000313" key="3">
    <source>
        <dbReference type="Proteomes" id="UP000037315"/>
    </source>
</evidence>